<dbReference type="SUPFAM" id="SSF50494">
    <property type="entry name" value="Trypsin-like serine proteases"/>
    <property type="match status" value="1"/>
</dbReference>
<dbReference type="InterPro" id="IPR043504">
    <property type="entry name" value="Peptidase_S1_PA_chymotrypsin"/>
</dbReference>
<evidence type="ECO:0000256" key="1">
    <source>
        <dbReference type="SAM" id="MobiDB-lite"/>
    </source>
</evidence>
<dbReference type="EMBL" id="BJUV01000010">
    <property type="protein sequence ID" value="GEK83002.1"/>
    <property type="molecule type" value="Genomic_DNA"/>
</dbReference>
<dbReference type="Gene3D" id="2.40.10.10">
    <property type="entry name" value="Trypsin-like serine proteases"/>
    <property type="match status" value="2"/>
</dbReference>
<feature type="region of interest" description="Disordered" evidence="1">
    <location>
        <begin position="1"/>
        <end position="24"/>
    </location>
</feature>
<keyword evidence="3" id="KW-1185">Reference proteome</keyword>
<name>A0ABQ0UND7_9MICO</name>
<dbReference type="InterPro" id="IPR009003">
    <property type="entry name" value="Peptidase_S1_PA"/>
</dbReference>
<proteinExistence type="predicted"/>
<sequence length="423" mass="43559">MAFGSPALASEPSDTGRPLVDTGIPAISDGIPSKSVSSVPLPENGTGIPAEAYGEIARAEEALGSAFNASEWLESERHLVLHLNEPVDQETMGAITEAVSTVDVVFVENDYDRAELSDMAWALASSGTSVAGRTIVSAGPNRDSSGLSITLDESSGSPNARQALPDEIDGVPVEIEVAPAPVSTSRDYDPQPPHWGGAKMSRPTTPGRVMSCTTGFGVGTMNGSTLQTEMITAHHCGAAGTTWRTGNYSDSPFLGTMRDTKALGADIQRLSGSSFQGVVYTGPNGSSAASYVNGAVRPILGDSYCISGARSGLVCRNIVTSMNQSICYPADLVCYTGQVYTNQESRVPAAGQGDSGGPAFATSSGATAGIYASGIISGIFGNSTVCTAEQDGRLCSFQVILAPVSSFFADNPNYGILVSQPGS</sequence>
<organism evidence="2 3">
    <name type="scientific">Frigoribacterium faeni</name>
    <dbReference type="NCBI Taxonomy" id="145483"/>
    <lineage>
        <taxon>Bacteria</taxon>
        <taxon>Bacillati</taxon>
        <taxon>Actinomycetota</taxon>
        <taxon>Actinomycetes</taxon>
        <taxon>Micrococcales</taxon>
        <taxon>Microbacteriaceae</taxon>
        <taxon>Frigoribacterium</taxon>
    </lineage>
</organism>
<evidence type="ECO:0000313" key="2">
    <source>
        <dbReference type="EMBL" id="GEK83002.1"/>
    </source>
</evidence>
<feature type="region of interest" description="Disordered" evidence="1">
    <location>
        <begin position="142"/>
        <end position="164"/>
    </location>
</feature>
<feature type="compositionally biased region" description="Polar residues" evidence="1">
    <location>
        <begin position="142"/>
        <end position="160"/>
    </location>
</feature>
<comment type="caution">
    <text evidence="2">The sequence shown here is derived from an EMBL/GenBank/DDBJ whole genome shotgun (WGS) entry which is preliminary data.</text>
</comment>
<reference evidence="2 3" key="1">
    <citation type="submission" date="2019-07" db="EMBL/GenBank/DDBJ databases">
        <title>Whole genome shotgun sequence of Frigoribacterium faeni NBRC 103066.</title>
        <authorList>
            <person name="Hosoyama A."/>
            <person name="Uohara A."/>
            <person name="Ohji S."/>
            <person name="Ichikawa N."/>
        </authorList>
    </citation>
    <scope>NUCLEOTIDE SEQUENCE [LARGE SCALE GENOMIC DNA]</scope>
    <source>
        <strain evidence="2 3">NBRC 103066</strain>
    </source>
</reference>
<feature type="region of interest" description="Disordered" evidence="1">
    <location>
        <begin position="182"/>
        <end position="206"/>
    </location>
</feature>
<dbReference type="Proteomes" id="UP000321154">
    <property type="component" value="Unassembled WGS sequence"/>
</dbReference>
<evidence type="ECO:0008006" key="4">
    <source>
        <dbReference type="Google" id="ProtNLM"/>
    </source>
</evidence>
<protein>
    <recommendedName>
        <fullName evidence="4">Peptidase S1 domain-containing protein</fullName>
    </recommendedName>
</protein>
<evidence type="ECO:0000313" key="3">
    <source>
        <dbReference type="Proteomes" id="UP000321154"/>
    </source>
</evidence>
<gene>
    <name evidence="2" type="ORF">FFA01_13110</name>
</gene>
<accession>A0ABQ0UND7</accession>